<keyword evidence="10" id="KW-0170">Cobalt</keyword>
<dbReference type="PANTHER" id="PTHR43622:SF1">
    <property type="entry name" value="3-DEHYDROQUINATE SYNTHASE"/>
    <property type="match status" value="1"/>
</dbReference>
<sequence>MNSITNSSYSIHFKEESYIQLNKFIAKKKPSCIFILVDENTMQNCYPVLMPQIETEARIEIIEVDAGEEFKNIETCTGVWNAMIELGCDRNSLMINLGGGVITDLGGFIAATIKRGISFIHIPTTVLGMVDAAIGGKNGVDIGHLKNQIGVIVPPVMTLIDSTYLNTLDNRQLLNGSIEMFKHGLIADRDYWKNMKDVGADYYSVTFDKLIHQSAVIKSDVVKSDPFEKGPRKALNYGHTIGHAIESFCLSSDSHDSLLHGEAIAAGLYLESYLSNLHAGLSDTDFAEIGDWYKSLKMNLNFSPQDIENMLELMTHDKKNVNGEIRFVLIDTIGSFITDQTVPEIDVIKSFSLL</sequence>
<dbReference type="FunFam" id="3.40.50.1970:FF:000007">
    <property type="entry name" value="Pentafunctional AROM polypeptide"/>
    <property type="match status" value="1"/>
</dbReference>
<dbReference type="CDD" id="cd08195">
    <property type="entry name" value="DHQS"/>
    <property type="match status" value="1"/>
</dbReference>
<evidence type="ECO:0000256" key="10">
    <source>
        <dbReference type="ARBA" id="ARBA00023285"/>
    </source>
</evidence>
<comment type="caution">
    <text evidence="14">The sequence shown here is derived from an EMBL/GenBank/DDBJ whole genome shotgun (WGS) entry which is preliminary data.</text>
</comment>
<dbReference type="InterPro" id="IPR050071">
    <property type="entry name" value="Dehydroquinate_synthase"/>
</dbReference>
<dbReference type="Gene3D" id="1.20.1090.10">
    <property type="entry name" value="Dehydroquinate synthase-like - alpha domain"/>
    <property type="match status" value="1"/>
</dbReference>
<evidence type="ECO:0000259" key="12">
    <source>
        <dbReference type="Pfam" id="PF01761"/>
    </source>
</evidence>
<dbReference type="InterPro" id="IPR030960">
    <property type="entry name" value="DHQS/DOIS_N"/>
</dbReference>
<gene>
    <name evidence="14" type="ORF">LY01_01225</name>
</gene>
<dbReference type="NCBIfam" id="TIGR01357">
    <property type="entry name" value="aroB"/>
    <property type="match status" value="1"/>
</dbReference>
<evidence type="ECO:0000256" key="8">
    <source>
        <dbReference type="ARBA" id="ARBA00023027"/>
    </source>
</evidence>
<dbReference type="Proteomes" id="UP000239002">
    <property type="component" value="Unassembled WGS sequence"/>
</dbReference>
<evidence type="ECO:0000256" key="7">
    <source>
        <dbReference type="ARBA" id="ARBA00022833"/>
    </source>
</evidence>
<keyword evidence="5" id="KW-0479">Metal-binding</keyword>
<evidence type="ECO:0000313" key="14">
    <source>
        <dbReference type="EMBL" id="PPK95634.1"/>
    </source>
</evidence>
<dbReference type="GO" id="GO:0046872">
    <property type="term" value="F:metal ion binding"/>
    <property type="evidence" value="ECO:0007669"/>
    <property type="project" value="UniProtKB-KW"/>
</dbReference>
<evidence type="ECO:0000256" key="9">
    <source>
        <dbReference type="ARBA" id="ARBA00023239"/>
    </source>
</evidence>
<evidence type="ECO:0000256" key="3">
    <source>
        <dbReference type="ARBA" id="ARBA00001947"/>
    </source>
</evidence>
<comment type="cofactor">
    <cofactor evidence="1">
        <name>NAD(+)</name>
        <dbReference type="ChEBI" id="CHEBI:57540"/>
    </cofactor>
</comment>
<keyword evidence="7" id="KW-0862">Zinc</keyword>
<keyword evidence="9" id="KW-0456">Lyase</keyword>
<evidence type="ECO:0000259" key="13">
    <source>
        <dbReference type="Pfam" id="PF24621"/>
    </source>
</evidence>
<dbReference type="EMBL" id="PTJE01000002">
    <property type="protein sequence ID" value="PPK95634.1"/>
    <property type="molecule type" value="Genomic_DNA"/>
</dbReference>
<reference evidence="14 15" key="1">
    <citation type="submission" date="2018-02" db="EMBL/GenBank/DDBJ databases">
        <title>Genomic Encyclopedia of Archaeal and Bacterial Type Strains, Phase II (KMG-II): from individual species to whole genera.</title>
        <authorList>
            <person name="Goeker M."/>
        </authorList>
    </citation>
    <scope>NUCLEOTIDE SEQUENCE [LARGE SCALE GENOMIC DNA]</scope>
    <source>
        <strain evidence="14 15">DSM 16809</strain>
    </source>
</reference>
<comment type="cofactor">
    <cofactor evidence="3">
        <name>Zn(2+)</name>
        <dbReference type="ChEBI" id="CHEBI:29105"/>
    </cofactor>
</comment>
<evidence type="ECO:0000256" key="2">
    <source>
        <dbReference type="ARBA" id="ARBA00001941"/>
    </source>
</evidence>
<evidence type="ECO:0000313" key="15">
    <source>
        <dbReference type="Proteomes" id="UP000239002"/>
    </source>
</evidence>
<dbReference type="GO" id="GO:0005737">
    <property type="term" value="C:cytoplasm"/>
    <property type="evidence" value="ECO:0007669"/>
    <property type="project" value="InterPro"/>
</dbReference>
<feature type="domain" description="3-dehydroquinate synthase N-terminal" evidence="12">
    <location>
        <begin position="62"/>
        <end position="173"/>
    </location>
</feature>
<evidence type="ECO:0000256" key="1">
    <source>
        <dbReference type="ARBA" id="ARBA00001911"/>
    </source>
</evidence>
<dbReference type="OrthoDB" id="9806583at2"/>
<dbReference type="InterPro" id="IPR030963">
    <property type="entry name" value="DHQ_synth_fam"/>
</dbReference>
<dbReference type="InterPro" id="IPR056179">
    <property type="entry name" value="DHQS_C"/>
</dbReference>
<feature type="domain" description="3-dehydroquinate synthase C-terminal" evidence="13">
    <location>
        <begin position="176"/>
        <end position="320"/>
    </location>
</feature>
<name>A0A2S6IN17_9FLAO</name>
<dbReference type="PIRSF" id="PIRSF001455">
    <property type="entry name" value="DHQ_synth"/>
    <property type="match status" value="1"/>
</dbReference>
<comment type="function">
    <text evidence="4">Catalyzes the conversion of 3-deoxy-D-arabino-heptulosonate 7-phosphate (DAHP) to dehydroquinate (DHQ).</text>
</comment>
<keyword evidence="6" id="KW-0547">Nucleotide-binding</keyword>
<dbReference type="Gene3D" id="3.40.50.1970">
    <property type="match status" value="1"/>
</dbReference>
<evidence type="ECO:0000256" key="4">
    <source>
        <dbReference type="ARBA" id="ARBA00003485"/>
    </source>
</evidence>
<comment type="cofactor">
    <cofactor evidence="2">
        <name>Co(2+)</name>
        <dbReference type="ChEBI" id="CHEBI:48828"/>
    </cofactor>
</comment>
<dbReference type="SUPFAM" id="SSF56796">
    <property type="entry name" value="Dehydroquinate synthase-like"/>
    <property type="match status" value="1"/>
</dbReference>
<dbReference type="GO" id="GO:0000166">
    <property type="term" value="F:nucleotide binding"/>
    <property type="evidence" value="ECO:0007669"/>
    <property type="project" value="UniProtKB-KW"/>
</dbReference>
<dbReference type="EC" id="4.2.3.4" evidence="11"/>
<organism evidence="14 15">
    <name type="scientific">Nonlabens xylanidelens</name>
    <dbReference type="NCBI Taxonomy" id="191564"/>
    <lineage>
        <taxon>Bacteria</taxon>
        <taxon>Pseudomonadati</taxon>
        <taxon>Bacteroidota</taxon>
        <taxon>Flavobacteriia</taxon>
        <taxon>Flavobacteriales</taxon>
        <taxon>Flavobacteriaceae</taxon>
        <taxon>Nonlabens</taxon>
    </lineage>
</organism>
<dbReference type="RefSeq" id="WP_104514936.1">
    <property type="nucleotide sequence ID" value="NZ_MQVW01000002.1"/>
</dbReference>
<accession>A0A2S6IN17</accession>
<dbReference type="PANTHER" id="PTHR43622">
    <property type="entry name" value="3-DEHYDROQUINATE SYNTHASE"/>
    <property type="match status" value="1"/>
</dbReference>
<dbReference type="GO" id="GO:0009423">
    <property type="term" value="P:chorismate biosynthetic process"/>
    <property type="evidence" value="ECO:0007669"/>
    <property type="project" value="UniProtKB-UniRule"/>
</dbReference>
<dbReference type="AlphaFoldDB" id="A0A2S6IN17"/>
<evidence type="ECO:0000256" key="6">
    <source>
        <dbReference type="ARBA" id="ARBA00022741"/>
    </source>
</evidence>
<proteinExistence type="predicted"/>
<protein>
    <recommendedName>
        <fullName evidence="11">3-dehydroquinate synthase</fullName>
        <ecNumber evidence="11">4.2.3.4</ecNumber>
    </recommendedName>
</protein>
<dbReference type="GO" id="GO:0003856">
    <property type="term" value="F:3-dehydroquinate synthase activity"/>
    <property type="evidence" value="ECO:0007669"/>
    <property type="project" value="UniProtKB-UniRule"/>
</dbReference>
<evidence type="ECO:0000256" key="11">
    <source>
        <dbReference type="NCBIfam" id="TIGR01357"/>
    </source>
</evidence>
<evidence type="ECO:0000256" key="5">
    <source>
        <dbReference type="ARBA" id="ARBA00022723"/>
    </source>
</evidence>
<dbReference type="Pfam" id="PF24621">
    <property type="entry name" value="DHQS_C"/>
    <property type="match status" value="1"/>
</dbReference>
<dbReference type="GO" id="GO:0009073">
    <property type="term" value="P:aromatic amino acid family biosynthetic process"/>
    <property type="evidence" value="ECO:0007669"/>
    <property type="project" value="InterPro"/>
</dbReference>
<dbReference type="InterPro" id="IPR016037">
    <property type="entry name" value="DHQ_synth_AroB"/>
</dbReference>
<keyword evidence="8" id="KW-0520">NAD</keyword>
<keyword evidence="15" id="KW-1185">Reference proteome</keyword>
<dbReference type="Pfam" id="PF01761">
    <property type="entry name" value="DHQ_synthase"/>
    <property type="match status" value="1"/>
</dbReference>